<dbReference type="EMBL" id="JADIIL010000026">
    <property type="protein sequence ID" value="MBF4475261.1"/>
    <property type="molecule type" value="Genomic_DNA"/>
</dbReference>
<protein>
    <recommendedName>
        <fullName evidence="3">CopG family transcriptional regulator</fullName>
    </recommendedName>
</protein>
<organism evidence="1 2">
    <name type="scientific">Methanobacterium formicicum</name>
    <dbReference type="NCBI Taxonomy" id="2162"/>
    <lineage>
        <taxon>Archaea</taxon>
        <taxon>Methanobacteriati</taxon>
        <taxon>Methanobacteriota</taxon>
        <taxon>Methanomada group</taxon>
        <taxon>Methanobacteria</taxon>
        <taxon>Methanobacteriales</taxon>
        <taxon>Methanobacteriaceae</taxon>
        <taxon>Methanobacterium</taxon>
    </lineage>
</organism>
<dbReference type="Proteomes" id="UP000606900">
    <property type="component" value="Unassembled WGS sequence"/>
</dbReference>
<reference evidence="1" key="1">
    <citation type="submission" date="2020-10" db="EMBL/GenBank/DDBJ databases">
        <title>Dehalococcoides mccartyi of a TCE/Cr reducing biochatode.</title>
        <authorList>
            <person name="Matturro B."/>
        </authorList>
    </citation>
    <scope>NUCLEOTIDE SEQUENCE</scope>
    <source>
        <strain evidence="1">Bin2</strain>
    </source>
</reference>
<accession>A0A843AP63</accession>
<name>A0A843AP63_METFO</name>
<gene>
    <name evidence="1" type="ORF">ISP06_07315</name>
</gene>
<evidence type="ECO:0000313" key="2">
    <source>
        <dbReference type="Proteomes" id="UP000606900"/>
    </source>
</evidence>
<comment type="caution">
    <text evidence="1">The sequence shown here is derived from an EMBL/GenBank/DDBJ whole genome shotgun (WGS) entry which is preliminary data.</text>
</comment>
<proteinExistence type="predicted"/>
<dbReference type="PANTHER" id="PTHR42244">
    <property type="entry name" value="ANTITOXIN VAPB3-RELATED"/>
    <property type="match status" value="1"/>
</dbReference>
<dbReference type="AlphaFoldDB" id="A0A843AP63"/>
<evidence type="ECO:0000313" key="1">
    <source>
        <dbReference type="EMBL" id="MBF4475261.1"/>
    </source>
</evidence>
<dbReference type="RefSeq" id="WP_276699273.1">
    <property type="nucleotide sequence ID" value="NZ_JADIIL010000026.1"/>
</dbReference>
<dbReference type="PANTHER" id="PTHR42244:SF2">
    <property type="entry name" value="ANTITOXIN VAPB3-RELATED"/>
    <property type="match status" value="1"/>
</dbReference>
<sequence length="74" mass="8966">MSTKSVYSIRIPAQFRKMMDEMDDVNWQEEIRQLTIRLIQEESKKRLLRDAESIRKKMKDVEASELIREDRDAH</sequence>
<evidence type="ECO:0008006" key="3">
    <source>
        <dbReference type="Google" id="ProtNLM"/>
    </source>
</evidence>
<dbReference type="InterPro" id="IPR039709">
    <property type="entry name" value="VapB3-like"/>
</dbReference>